<evidence type="ECO:0000259" key="5">
    <source>
        <dbReference type="Pfam" id="PF04542"/>
    </source>
</evidence>
<dbReference type="CDD" id="cd06171">
    <property type="entry name" value="Sigma70_r4"/>
    <property type="match status" value="1"/>
</dbReference>
<accession>A0A3P1C359</accession>
<dbReference type="InterPro" id="IPR007627">
    <property type="entry name" value="RNA_pol_sigma70_r2"/>
</dbReference>
<evidence type="ECO:0000256" key="4">
    <source>
        <dbReference type="ARBA" id="ARBA00023163"/>
    </source>
</evidence>
<gene>
    <name evidence="7" type="ORF">EHT25_05615</name>
</gene>
<dbReference type="Proteomes" id="UP000271925">
    <property type="component" value="Unassembled WGS sequence"/>
</dbReference>
<dbReference type="InterPro" id="IPR013324">
    <property type="entry name" value="RNA_pol_sigma_r3/r4-like"/>
</dbReference>
<dbReference type="InterPro" id="IPR014284">
    <property type="entry name" value="RNA_pol_sigma-70_dom"/>
</dbReference>
<evidence type="ECO:0000313" key="8">
    <source>
        <dbReference type="Proteomes" id="UP000271925"/>
    </source>
</evidence>
<dbReference type="RefSeq" id="WP_124871879.1">
    <property type="nucleotide sequence ID" value="NZ_RQJO01000007.1"/>
</dbReference>
<evidence type="ECO:0000256" key="1">
    <source>
        <dbReference type="ARBA" id="ARBA00010641"/>
    </source>
</evidence>
<evidence type="ECO:0000256" key="2">
    <source>
        <dbReference type="ARBA" id="ARBA00023015"/>
    </source>
</evidence>
<organism evidence="7 8">
    <name type="scientific">Larkinella rosea</name>
    <dbReference type="NCBI Taxonomy" id="2025312"/>
    <lineage>
        <taxon>Bacteria</taxon>
        <taxon>Pseudomonadati</taxon>
        <taxon>Bacteroidota</taxon>
        <taxon>Cytophagia</taxon>
        <taxon>Cytophagales</taxon>
        <taxon>Spirosomataceae</taxon>
        <taxon>Larkinella</taxon>
    </lineage>
</organism>
<reference evidence="7 8" key="1">
    <citation type="submission" date="2018-11" db="EMBL/GenBank/DDBJ databases">
        <authorList>
            <person name="Zhou Z."/>
            <person name="Wang G."/>
        </authorList>
    </citation>
    <scope>NUCLEOTIDE SEQUENCE [LARGE SCALE GENOMIC DNA]</scope>
    <source>
        <strain evidence="7 8">KCTC52004</strain>
    </source>
</reference>
<comment type="similarity">
    <text evidence="1">Belongs to the sigma-70 factor family. ECF subfamily.</text>
</comment>
<keyword evidence="8" id="KW-1185">Reference proteome</keyword>
<comment type="caution">
    <text evidence="7">The sequence shown here is derived from an EMBL/GenBank/DDBJ whole genome shotgun (WGS) entry which is preliminary data.</text>
</comment>
<dbReference type="Gene3D" id="1.10.10.10">
    <property type="entry name" value="Winged helix-like DNA-binding domain superfamily/Winged helix DNA-binding domain"/>
    <property type="match status" value="1"/>
</dbReference>
<dbReference type="Gene3D" id="1.10.1740.10">
    <property type="match status" value="1"/>
</dbReference>
<dbReference type="AlphaFoldDB" id="A0A3P1C359"/>
<proteinExistence type="inferred from homology"/>
<dbReference type="PANTHER" id="PTHR43133:SF46">
    <property type="entry name" value="RNA POLYMERASE SIGMA-70 FACTOR ECF SUBFAMILY"/>
    <property type="match status" value="1"/>
</dbReference>
<dbReference type="SUPFAM" id="SSF88659">
    <property type="entry name" value="Sigma3 and sigma4 domains of RNA polymerase sigma factors"/>
    <property type="match status" value="1"/>
</dbReference>
<dbReference type="GO" id="GO:0003677">
    <property type="term" value="F:DNA binding"/>
    <property type="evidence" value="ECO:0007669"/>
    <property type="project" value="InterPro"/>
</dbReference>
<dbReference type="NCBIfam" id="TIGR02937">
    <property type="entry name" value="sigma70-ECF"/>
    <property type="match status" value="1"/>
</dbReference>
<dbReference type="GO" id="GO:0006352">
    <property type="term" value="P:DNA-templated transcription initiation"/>
    <property type="evidence" value="ECO:0007669"/>
    <property type="project" value="InterPro"/>
</dbReference>
<dbReference type="EMBL" id="RQJO01000007">
    <property type="protein sequence ID" value="RRB07254.1"/>
    <property type="molecule type" value="Genomic_DNA"/>
</dbReference>
<keyword evidence="3" id="KW-0731">Sigma factor</keyword>
<dbReference type="InterPro" id="IPR036388">
    <property type="entry name" value="WH-like_DNA-bd_sf"/>
</dbReference>
<feature type="domain" description="RNA polymerase sigma factor 70 region 4 type 2" evidence="6">
    <location>
        <begin position="147"/>
        <end position="197"/>
    </location>
</feature>
<dbReference type="GO" id="GO:0016987">
    <property type="term" value="F:sigma factor activity"/>
    <property type="evidence" value="ECO:0007669"/>
    <property type="project" value="UniProtKB-KW"/>
</dbReference>
<sequence length="216" mass="25205">MSSQQPLYGKECADTERTDATASGDDRLLWKAFKAGSDQAYALIYQRHFLHLYDYGMRVTSDEDSVKDCIQDLFLHIWKNRQNLADVNSIKYYLMQSVKRRLISQHSRSTKLSFTLQDSDFPSPETAVLTEQELINQQTLLEQNETVIRALEKLTVRQKEAIILKFYNNRQNDEIARAMSISQESVYNIIYQALGRLKNTIGKMYLFLLLLWEAIF</sequence>
<dbReference type="InterPro" id="IPR039425">
    <property type="entry name" value="RNA_pol_sigma-70-like"/>
</dbReference>
<dbReference type="Pfam" id="PF08281">
    <property type="entry name" value="Sigma70_r4_2"/>
    <property type="match status" value="1"/>
</dbReference>
<dbReference type="Pfam" id="PF04542">
    <property type="entry name" value="Sigma70_r2"/>
    <property type="match status" value="1"/>
</dbReference>
<protein>
    <submittedName>
        <fullName evidence="7">Sigma-70 family RNA polymerase sigma factor</fullName>
    </submittedName>
</protein>
<dbReference type="InterPro" id="IPR013249">
    <property type="entry name" value="RNA_pol_sigma70_r4_t2"/>
</dbReference>
<evidence type="ECO:0000256" key="3">
    <source>
        <dbReference type="ARBA" id="ARBA00023082"/>
    </source>
</evidence>
<dbReference type="OrthoDB" id="9150024at2"/>
<dbReference type="SUPFAM" id="SSF88946">
    <property type="entry name" value="Sigma2 domain of RNA polymerase sigma factors"/>
    <property type="match status" value="1"/>
</dbReference>
<name>A0A3P1C359_9BACT</name>
<dbReference type="InterPro" id="IPR013325">
    <property type="entry name" value="RNA_pol_sigma_r2"/>
</dbReference>
<evidence type="ECO:0000313" key="7">
    <source>
        <dbReference type="EMBL" id="RRB07254.1"/>
    </source>
</evidence>
<keyword evidence="2" id="KW-0805">Transcription regulation</keyword>
<feature type="domain" description="RNA polymerase sigma-70 region 2" evidence="5">
    <location>
        <begin position="44"/>
        <end position="108"/>
    </location>
</feature>
<evidence type="ECO:0000259" key="6">
    <source>
        <dbReference type="Pfam" id="PF08281"/>
    </source>
</evidence>
<dbReference type="PANTHER" id="PTHR43133">
    <property type="entry name" value="RNA POLYMERASE ECF-TYPE SIGMA FACTO"/>
    <property type="match status" value="1"/>
</dbReference>
<keyword evidence="4" id="KW-0804">Transcription</keyword>